<dbReference type="OrthoDB" id="443402at2759"/>
<dbReference type="Pfam" id="PF25053">
    <property type="entry name" value="DUF7791"/>
    <property type="match status" value="1"/>
</dbReference>
<dbReference type="EMBL" id="ML994664">
    <property type="protein sequence ID" value="KAF2179614.1"/>
    <property type="molecule type" value="Genomic_DNA"/>
</dbReference>
<dbReference type="PANTHER" id="PTHR10039:SF5">
    <property type="entry name" value="NACHT DOMAIN-CONTAINING PROTEIN"/>
    <property type="match status" value="1"/>
</dbReference>
<keyword evidence="1" id="KW-0677">Repeat</keyword>
<dbReference type="Pfam" id="PF24883">
    <property type="entry name" value="NPHP3_N"/>
    <property type="match status" value="1"/>
</dbReference>
<accession>A0A6A6DJB9</accession>
<dbReference type="PANTHER" id="PTHR10039">
    <property type="entry name" value="AMELOGENIN"/>
    <property type="match status" value="1"/>
</dbReference>
<evidence type="ECO:0000256" key="1">
    <source>
        <dbReference type="ARBA" id="ARBA00022737"/>
    </source>
</evidence>
<evidence type="ECO:0000259" key="2">
    <source>
        <dbReference type="Pfam" id="PF24883"/>
    </source>
</evidence>
<evidence type="ECO:0000313" key="5">
    <source>
        <dbReference type="Proteomes" id="UP000800200"/>
    </source>
</evidence>
<feature type="domain" description="DUF7791" evidence="3">
    <location>
        <begin position="524"/>
        <end position="658"/>
    </location>
</feature>
<evidence type="ECO:0000313" key="4">
    <source>
        <dbReference type="EMBL" id="KAF2179614.1"/>
    </source>
</evidence>
<reference evidence="4" key="1">
    <citation type="journal article" date="2020" name="Stud. Mycol.">
        <title>101 Dothideomycetes genomes: a test case for predicting lifestyles and emergence of pathogens.</title>
        <authorList>
            <person name="Haridas S."/>
            <person name="Albert R."/>
            <person name="Binder M."/>
            <person name="Bloem J."/>
            <person name="Labutti K."/>
            <person name="Salamov A."/>
            <person name="Andreopoulos B."/>
            <person name="Baker S."/>
            <person name="Barry K."/>
            <person name="Bills G."/>
            <person name="Bluhm B."/>
            <person name="Cannon C."/>
            <person name="Castanera R."/>
            <person name="Culley D."/>
            <person name="Daum C."/>
            <person name="Ezra D."/>
            <person name="Gonzalez J."/>
            <person name="Henrissat B."/>
            <person name="Kuo A."/>
            <person name="Liang C."/>
            <person name="Lipzen A."/>
            <person name="Lutzoni F."/>
            <person name="Magnuson J."/>
            <person name="Mondo S."/>
            <person name="Nolan M."/>
            <person name="Ohm R."/>
            <person name="Pangilinan J."/>
            <person name="Park H.-J."/>
            <person name="Ramirez L."/>
            <person name="Alfaro M."/>
            <person name="Sun H."/>
            <person name="Tritt A."/>
            <person name="Yoshinaga Y."/>
            <person name="Zwiers L.-H."/>
            <person name="Turgeon B."/>
            <person name="Goodwin S."/>
            <person name="Spatafora J."/>
            <person name="Crous P."/>
            <person name="Grigoriev I."/>
        </authorList>
    </citation>
    <scope>NUCLEOTIDE SEQUENCE</scope>
    <source>
        <strain evidence="4">CBS 207.26</strain>
    </source>
</reference>
<feature type="domain" description="Nephrocystin 3-like N-terminal" evidence="2">
    <location>
        <begin position="238"/>
        <end position="413"/>
    </location>
</feature>
<dbReference type="AlphaFoldDB" id="A0A6A6DJB9"/>
<sequence>MVEALALVGLACNVVQFLDVGGKTISYIRELYKAGSLKENAEIEDRILLLQASLEKFKEGPLLQQEEKLSALVKGSLLLSNDLMAIIQDLKPKKQRNQLLEATSKSLKTVRKRGEIKDMERRLGAMQDSVCTYLRVTLSKRQDELTPKVKDLVELTKGLKNEQNARLDAMVANIQIILRYCRNWSQGDNITFTDLTNHLRRFVDEAQESKKVVEILKSLHFKQIKERHSDIRDAHRQTFAWVFDPHSRVNFVSWLRSSGSIYWIAGKAGSGKSTLMKFIQGHHMTQELLRHWARSQGLIIATHYFWSAGTTLQKTQVGLFRTLLFQILTQCLELIPQVLPDRWKGSAFVFEESWTRAELFAAFRKLAELPQLSTKFCFFVDGLDEYSGDHPELINIIHILSGSPNIKICVSSRPWQYFVDAFEALEWKLYVQDLTKNDIRLYVKDNLERNSTFLRLRVRDRAGSDTLVGQIQLRAHGVFLWVYLVVRSLLRGLINSDEMIDLHRRLNELPTELEKYFELMLDTIEPIYQQQTARVFRVMLASTGTLPVITFHFVNKERSRQAYALEEPIQPLSVHEIQALIDQQRRQLNASCRDLLFISIDREEHTFQATTVGFLHRTVTDFLRTSQMDILLSTRSGTEFNPTSSLCKAHWAMFKAAPKDSIRKLFVETIPGEMVRRTLYYAREVEMQSGYSEIVILDDLAKNLSQQTSWGDLVSGPYWDDLPDDFLDLAVCLDLQLYVIEKTRKTREFLGQITKGLKGNNERNQMAKVLRAALRRRLDIEGNGYFQFCMKNEIGLSMLQYLLEHSTDPDAMFFEAAGNDNVWIWGDFVKRLNQDHQKMGYIKEEWDMTKFLGQHANARRKLPSNAFEACELMITHGASRIDDVYQIFPENEDKLRRMFDKNEAPIEEPNFGILDRYTSQKQLCTVM</sequence>
<dbReference type="SUPFAM" id="SSF52540">
    <property type="entry name" value="P-loop containing nucleoside triphosphate hydrolases"/>
    <property type="match status" value="1"/>
</dbReference>
<dbReference type="InterPro" id="IPR027417">
    <property type="entry name" value="P-loop_NTPase"/>
</dbReference>
<protein>
    <recommendedName>
        <fullName evidence="6">NACHT domain-containing protein</fullName>
    </recommendedName>
</protein>
<dbReference type="InterPro" id="IPR056884">
    <property type="entry name" value="NPHP3-like_N"/>
</dbReference>
<keyword evidence="5" id="KW-1185">Reference proteome</keyword>
<evidence type="ECO:0000259" key="3">
    <source>
        <dbReference type="Pfam" id="PF25053"/>
    </source>
</evidence>
<gene>
    <name evidence="4" type="ORF">K469DRAFT_640898</name>
</gene>
<organism evidence="4 5">
    <name type="scientific">Zopfia rhizophila CBS 207.26</name>
    <dbReference type="NCBI Taxonomy" id="1314779"/>
    <lineage>
        <taxon>Eukaryota</taxon>
        <taxon>Fungi</taxon>
        <taxon>Dikarya</taxon>
        <taxon>Ascomycota</taxon>
        <taxon>Pezizomycotina</taxon>
        <taxon>Dothideomycetes</taxon>
        <taxon>Dothideomycetes incertae sedis</taxon>
        <taxon>Zopfiaceae</taxon>
        <taxon>Zopfia</taxon>
    </lineage>
</organism>
<evidence type="ECO:0008006" key="6">
    <source>
        <dbReference type="Google" id="ProtNLM"/>
    </source>
</evidence>
<dbReference type="InterPro" id="IPR056693">
    <property type="entry name" value="DUF7791"/>
</dbReference>
<proteinExistence type="predicted"/>
<name>A0A6A6DJB9_9PEZI</name>
<dbReference type="Proteomes" id="UP000800200">
    <property type="component" value="Unassembled WGS sequence"/>
</dbReference>
<dbReference type="Gene3D" id="3.40.50.300">
    <property type="entry name" value="P-loop containing nucleotide triphosphate hydrolases"/>
    <property type="match status" value="1"/>
</dbReference>